<gene>
    <name evidence="3" type="ORF">ISG29_11355</name>
</gene>
<dbReference type="InterPro" id="IPR001387">
    <property type="entry name" value="Cro/C1-type_HTH"/>
</dbReference>
<dbReference type="AlphaFoldDB" id="A0A930UWS2"/>
<evidence type="ECO:0000313" key="3">
    <source>
        <dbReference type="EMBL" id="MBF4162288.1"/>
    </source>
</evidence>
<dbReference type="InterPro" id="IPR050400">
    <property type="entry name" value="Bact_Cytoskel_RodZ"/>
</dbReference>
<feature type="compositionally biased region" description="Basic and acidic residues" evidence="1">
    <location>
        <begin position="270"/>
        <end position="281"/>
    </location>
</feature>
<feature type="region of interest" description="Disordered" evidence="1">
    <location>
        <begin position="324"/>
        <end position="346"/>
    </location>
</feature>
<keyword evidence="4" id="KW-1185">Reference proteome</keyword>
<dbReference type="Gene3D" id="1.10.260.40">
    <property type="entry name" value="lambda repressor-like DNA-binding domains"/>
    <property type="match status" value="1"/>
</dbReference>
<feature type="region of interest" description="Disordered" evidence="1">
    <location>
        <begin position="270"/>
        <end position="291"/>
    </location>
</feature>
<dbReference type="PANTHER" id="PTHR34475:SF1">
    <property type="entry name" value="CYTOSKELETON PROTEIN RODZ"/>
    <property type="match status" value="1"/>
</dbReference>
<dbReference type="Pfam" id="PF13413">
    <property type="entry name" value="HTH_25"/>
    <property type="match status" value="1"/>
</dbReference>
<keyword evidence="2" id="KW-0472">Membrane</keyword>
<protein>
    <submittedName>
        <fullName evidence="3">Helix-turn-helix domain-containing protein</fullName>
    </submittedName>
</protein>
<dbReference type="RefSeq" id="WP_194503517.1">
    <property type="nucleotide sequence ID" value="NZ_JADIVZ010000004.1"/>
</dbReference>
<evidence type="ECO:0000256" key="1">
    <source>
        <dbReference type="SAM" id="MobiDB-lite"/>
    </source>
</evidence>
<feature type="transmembrane region" description="Helical" evidence="2">
    <location>
        <begin position="29"/>
        <end position="48"/>
    </location>
</feature>
<name>A0A930UWS2_9ACTN</name>
<evidence type="ECO:0000256" key="2">
    <source>
        <dbReference type="SAM" id="Phobius"/>
    </source>
</evidence>
<keyword evidence="2" id="KW-1133">Transmembrane helix</keyword>
<dbReference type="SUPFAM" id="SSF47413">
    <property type="entry name" value="lambda repressor-like DNA-binding domains"/>
    <property type="match status" value="1"/>
</dbReference>
<dbReference type="GO" id="GO:0003677">
    <property type="term" value="F:DNA binding"/>
    <property type="evidence" value="ECO:0007669"/>
    <property type="project" value="InterPro"/>
</dbReference>
<dbReference type="EMBL" id="JADIVZ010000004">
    <property type="protein sequence ID" value="MBF4162288.1"/>
    <property type="molecule type" value="Genomic_DNA"/>
</dbReference>
<dbReference type="PANTHER" id="PTHR34475">
    <property type="match status" value="1"/>
</dbReference>
<feature type="transmembrane region" description="Helical" evidence="2">
    <location>
        <begin position="55"/>
        <end position="75"/>
    </location>
</feature>
<sequence length="615" mass="64241">MSSQTSPETINRGVETGEPTGTVEVRRNALLSIVITVTAAVVACAYVVRLSGGGTVVDGAIAVAMLAVTTAYLLAALDARAPLLVADELGVRMRRGRTWRGLPWEQIDAVELLPARGVLHDGSLDVLSGEDDPLSVPLSLSTRIAGVEGGRAGLLAGLDRLAAGRTDVAEIEGYEYVDEQEWLASRGVETTAEPTAEPAADPTAEPAAEPTAASTLGQTTGPTMLRDDERVGASSESGQSDADDAPRPSLERFDPRPALAGLLGRLASARERHAEPVREEAVPTAPMAASRTPLPLREPVAAVRIDMPTDTSLSHPTLGATALRLDTSETEEPGGESGAGRELRRPGSVPLVEETVVWSERVRPIAVEGSPVDPIVFDDIEEPALDPVIGPDLAAARTRLGLSVDALAERTRIRPHVIEAIEVDDFAPCGGDFYARGHLRTLARVLGVDVTPLLASYDERYADAPISPRRVFEAELGSGGALRGTRGGPNWSVLVAAVMAVVLCWSVARLITDGPAAVRDPLPKLTTSASTTTGAKVPVTLNAAGGGATVVVRDGENKLVFKGNLAFGEQKVLEKVSQPVRVQSTDGSLEVGLAGQDPKPLGATGKAAQDTFVAQ</sequence>
<dbReference type="Proteomes" id="UP000656804">
    <property type="component" value="Unassembled WGS sequence"/>
</dbReference>
<feature type="compositionally biased region" description="Low complexity" evidence="1">
    <location>
        <begin position="189"/>
        <end position="213"/>
    </location>
</feature>
<keyword evidence="2" id="KW-0812">Transmembrane</keyword>
<feature type="region of interest" description="Disordered" evidence="1">
    <location>
        <begin position="588"/>
        <end position="615"/>
    </location>
</feature>
<feature type="region of interest" description="Disordered" evidence="1">
    <location>
        <begin position="189"/>
        <end position="256"/>
    </location>
</feature>
<feature type="compositionally biased region" description="Basic and acidic residues" evidence="1">
    <location>
        <begin position="244"/>
        <end position="255"/>
    </location>
</feature>
<comment type="caution">
    <text evidence="3">The sequence shown here is derived from an EMBL/GenBank/DDBJ whole genome shotgun (WGS) entry which is preliminary data.</text>
</comment>
<evidence type="ECO:0000313" key="4">
    <source>
        <dbReference type="Proteomes" id="UP000656804"/>
    </source>
</evidence>
<accession>A0A930UWS2</accession>
<dbReference type="InterPro" id="IPR010982">
    <property type="entry name" value="Lambda_DNA-bd_dom_sf"/>
</dbReference>
<organism evidence="3 4">
    <name type="scientific">Nocardioides acrostichi</name>
    <dbReference type="NCBI Taxonomy" id="2784339"/>
    <lineage>
        <taxon>Bacteria</taxon>
        <taxon>Bacillati</taxon>
        <taxon>Actinomycetota</taxon>
        <taxon>Actinomycetes</taxon>
        <taxon>Propionibacteriales</taxon>
        <taxon>Nocardioidaceae</taxon>
        <taxon>Nocardioides</taxon>
    </lineage>
</organism>
<reference evidence="3" key="1">
    <citation type="submission" date="2020-11" db="EMBL/GenBank/DDBJ databases">
        <title>Nocardioides sp. CBS4Y-1, whole genome shotgun sequence.</title>
        <authorList>
            <person name="Tuo L."/>
        </authorList>
    </citation>
    <scope>NUCLEOTIDE SEQUENCE</scope>
    <source>
        <strain evidence="3">CBS4Y-1</strain>
    </source>
</reference>
<dbReference type="CDD" id="cd00093">
    <property type="entry name" value="HTH_XRE"/>
    <property type="match status" value="1"/>
</dbReference>
<proteinExistence type="predicted"/>